<dbReference type="Proteomes" id="UP000601435">
    <property type="component" value="Unassembled WGS sequence"/>
</dbReference>
<feature type="non-terminal residue" evidence="2">
    <location>
        <position position="139"/>
    </location>
</feature>
<name>A0A813C8K3_9DINO</name>
<feature type="compositionally biased region" description="Polar residues" evidence="1">
    <location>
        <begin position="108"/>
        <end position="122"/>
    </location>
</feature>
<proteinExistence type="predicted"/>
<feature type="compositionally biased region" description="Polar residues" evidence="1">
    <location>
        <begin position="25"/>
        <end position="37"/>
    </location>
</feature>
<reference evidence="2" key="1">
    <citation type="submission" date="2021-02" db="EMBL/GenBank/DDBJ databases">
        <authorList>
            <person name="Dougan E. K."/>
            <person name="Rhodes N."/>
            <person name="Thang M."/>
            <person name="Chan C."/>
        </authorList>
    </citation>
    <scope>NUCLEOTIDE SEQUENCE</scope>
</reference>
<evidence type="ECO:0000313" key="2">
    <source>
        <dbReference type="EMBL" id="CAE7938887.1"/>
    </source>
</evidence>
<evidence type="ECO:0000313" key="3">
    <source>
        <dbReference type="Proteomes" id="UP000601435"/>
    </source>
</evidence>
<sequence>MAVCLPQKPTTPPLSSKAPRRRMIGSTSSASPQQCGATSKTIAALLLDVRESVTIASPSSRKQSQAISDLRECRVHFEDTPEIVLFLSDGDTTEENPMVSEEDRRNQAVETEVSQEIQEINQPSSSTPAPPPTGETPLA</sequence>
<protein>
    <submittedName>
        <fullName evidence="2">Uncharacterized protein</fullName>
    </submittedName>
</protein>
<dbReference type="OrthoDB" id="433050at2759"/>
<dbReference type="EMBL" id="CAJNJA010087363">
    <property type="protein sequence ID" value="CAE7938887.1"/>
    <property type="molecule type" value="Genomic_DNA"/>
</dbReference>
<comment type="caution">
    <text evidence="2">The sequence shown here is derived from an EMBL/GenBank/DDBJ whole genome shotgun (WGS) entry which is preliminary data.</text>
</comment>
<organism evidence="2 3">
    <name type="scientific">Symbiodinium necroappetens</name>
    <dbReference type="NCBI Taxonomy" id="1628268"/>
    <lineage>
        <taxon>Eukaryota</taxon>
        <taxon>Sar</taxon>
        <taxon>Alveolata</taxon>
        <taxon>Dinophyceae</taxon>
        <taxon>Suessiales</taxon>
        <taxon>Symbiodiniaceae</taxon>
        <taxon>Symbiodinium</taxon>
    </lineage>
</organism>
<feature type="region of interest" description="Disordered" evidence="1">
    <location>
        <begin position="88"/>
        <end position="139"/>
    </location>
</feature>
<dbReference type="AlphaFoldDB" id="A0A813C8K3"/>
<feature type="region of interest" description="Disordered" evidence="1">
    <location>
        <begin position="1"/>
        <end position="37"/>
    </location>
</feature>
<feature type="compositionally biased region" description="Pro residues" evidence="1">
    <location>
        <begin position="128"/>
        <end position="139"/>
    </location>
</feature>
<accession>A0A813C8K3</accession>
<keyword evidence="3" id="KW-1185">Reference proteome</keyword>
<gene>
    <name evidence="2" type="ORF">SNEC2469_LOCUS33327</name>
</gene>
<evidence type="ECO:0000256" key="1">
    <source>
        <dbReference type="SAM" id="MobiDB-lite"/>
    </source>
</evidence>